<evidence type="ECO:0000256" key="1">
    <source>
        <dbReference type="SAM" id="Phobius"/>
    </source>
</evidence>
<evidence type="ECO:0000313" key="3">
    <source>
        <dbReference type="Proteomes" id="UP000289857"/>
    </source>
</evidence>
<dbReference type="SUPFAM" id="SSF48371">
    <property type="entry name" value="ARM repeat"/>
    <property type="match status" value="1"/>
</dbReference>
<dbReference type="EMBL" id="SBKN01000007">
    <property type="protein sequence ID" value="RXR21613.1"/>
    <property type="molecule type" value="Genomic_DNA"/>
</dbReference>
<comment type="caution">
    <text evidence="2">The sequence shown here is derived from an EMBL/GenBank/DDBJ whole genome shotgun (WGS) entry which is preliminary data.</text>
</comment>
<organism evidence="2 3">
    <name type="scientific">Flavobacterium stagni</name>
    <dbReference type="NCBI Taxonomy" id="2506421"/>
    <lineage>
        <taxon>Bacteria</taxon>
        <taxon>Pseudomonadati</taxon>
        <taxon>Bacteroidota</taxon>
        <taxon>Flavobacteriia</taxon>
        <taxon>Flavobacteriales</taxon>
        <taxon>Flavobacteriaceae</taxon>
        <taxon>Flavobacterium</taxon>
    </lineage>
</organism>
<keyword evidence="1" id="KW-0472">Membrane</keyword>
<keyword evidence="1" id="KW-0812">Transmembrane</keyword>
<evidence type="ECO:0000313" key="2">
    <source>
        <dbReference type="EMBL" id="RXR21613.1"/>
    </source>
</evidence>
<accession>A0A4Q1K8G4</accession>
<proteinExistence type="predicted"/>
<keyword evidence="3" id="KW-1185">Reference proteome</keyword>
<feature type="transmembrane region" description="Helical" evidence="1">
    <location>
        <begin position="39"/>
        <end position="64"/>
    </location>
</feature>
<keyword evidence="1" id="KW-1133">Transmembrane helix</keyword>
<dbReference type="InterPro" id="IPR016024">
    <property type="entry name" value="ARM-type_fold"/>
</dbReference>
<dbReference type="RefSeq" id="WP_129462073.1">
    <property type="nucleotide sequence ID" value="NZ_SBKN01000007.1"/>
</dbReference>
<dbReference type="OrthoDB" id="1374083at2"/>
<reference evidence="3" key="1">
    <citation type="submission" date="2019-01" db="EMBL/GenBank/DDBJ databases">
        <title>Cytophagaceae bacterium strain CAR-16.</title>
        <authorList>
            <person name="Chen W.-M."/>
        </authorList>
    </citation>
    <scope>NUCLEOTIDE SEQUENCE [LARGE SCALE GENOMIC DNA]</scope>
    <source>
        <strain evidence="3">WWJ-16</strain>
    </source>
</reference>
<name>A0A4Q1K8G4_9FLAO</name>
<dbReference type="Proteomes" id="UP000289857">
    <property type="component" value="Unassembled WGS sequence"/>
</dbReference>
<sequence length="394" mass="46077">MNTITQGILADFSAVFSAPLSLSTRGSGSLTNLVGAHDIYLFLKFFFLPVILLFTSTLLLVIVYRRFSLDRIDRRKGELEDAIDAFLTTMVFSDYSEAEMRIEIEKFQSTVVKGNDSILLFVLKKLVHIKQNIQYLDTDKIIFMFKTFRFDVYTDQLIKGSNVENKSEGFSFYQILDYKEKCELIRPYLHSPNPKLRANALLAMISLSDENFDMLDEYCYSISRADELKILDIIYQKGYELPTNIHRWLRSSNDSIVLIAIKMLVRYNTHPSYDQLRKLFTHRNPTVQKEIINAVRKLRIVEANDLLMECYQTETNLRIKIALVKALQNTANTTNLSFALKILQLETEVDLKFEWVNCLCKMDRNFMNYIRVEDDQEKRLIQQMVLHHTNPYIN</sequence>
<dbReference type="Gene3D" id="1.25.10.10">
    <property type="entry name" value="Leucine-rich Repeat Variant"/>
    <property type="match status" value="1"/>
</dbReference>
<gene>
    <name evidence="2" type="ORF">EQG61_11420</name>
</gene>
<dbReference type="AlphaFoldDB" id="A0A4Q1K8G4"/>
<protein>
    <submittedName>
        <fullName evidence="2">HEAT repeat domain-containing protein</fullName>
    </submittedName>
</protein>
<dbReference type="InterPro" id="IPR011989">
    <property type="entry name" value="ARM-like"/>
</dbReference>